<dbReference type="Gene3D" id="2.60.210.10">
    <property type="entry name" value="Apoptosis, Tumor Necrosis Factor Receptor Associated Protein 2, Chain A"/>
    <property type="match status" value="1"/>
</dbReference>
<proteinExistence type="predicted"/>
<sequence length="320" mass="37525">MAPDKKRTLYIQVDSTEANIKEKNPPTRIGENTWTVETYLDDNDYSDFLAVRVRCNENVYSNLWSCNASVRVLLREDSSDEPYKVRKECSKTFTHDDDELDDKIEEWDKLTNPGNKYLFHEKYIRLLVEITVHSTTGWKTCHFEQFDTPTQHLTDVVLVVDGKKFHVSKQVLAMQSKYFHTLFFGDFKEKSEEEVTIGDVNCYDFCRLLNFVYPSTQEFSKYNIDVTLRLADRFEFWSVTERACEFLKHTTEVNVIDKLEYAEMYNLASLQKHCLDSFATLQEIFVAANQNHYRKLSDATLSLMFQRGADLMEKGNLYSP</sequence>
<name>G0MVZ9_CAEBE</name>
<dbReference type="HOGENOM" id="CLU_051249_0_0_1"/>
<dbReference type="PROSITE" id="PS50097">
    <property type="entry name" value="BTB"/>
    <property type="match status" value="1"/>
</dbReference>
<dbReference type="eggNOG" id="ENOG502QSZD">
    <property type="taxonomic scope" value="Eukaryota"/>
</dbReference>
<dbReference type="CDD" id="cd18186">
    <property type="entry name" value="BTB_POZ_ZBTB_KLHL-like"/>
    <property type="match status" value="1"/>
</dbReference>
<dbReference type="OMA" id="SKYAMAD"/>
<keyword evidence="3" id="KW-1185">Reference proteome</keyword>
<dbReference type="OrthoDB" id="6359816at2759"/>
<accession>G0MVZ9</accession>
<dbReference type="STRING" id="135651.G0MVZ9"/>
<dbReference type="SUPFAM" id="SSF49599">
    <property type="entry name" value="TRAF domain-like"/>
    <property type="match status" value="1"/>
</dbReference>
<dbReference type="SUPFAM" id="SSF54695">
    <property type="entry name" value="POZ domain"/>
    <property type="match status" value="1"/>
</dbReference>
<dbReference type="EMBL" id="GL379815">
    <property type="protein sequence ID" value="EGT45238.1"/>
    <property type="molecule type" value="Genomic_DNA"/>
</dbReference>
<gene>
    <name evidence="2" type="ORF">CAEBREN_25676</name>
</gene>
<evidence type="ECO:0000313" key="3">
    <source>
        <dbReference type="Proteomes" id="UP000008068"/>
    </source>
</evidence>
<dbReference type="PANTHER" id="PTHR47022:SF1">
    <property type="entry name" value="BTB AND MATH DOMAIN-CONTAINING PROTEIN 36-RELATED"/>
    <property type="match status" value="1"/>
</dbReference>
<dbReference type="AlphaFoldDB" id="G0MVZ9"/>
<evidence type="ECO:0000313" key="2">
    <source>
        <dbReference type="EMBL" id="EGT45238.1"/>
    </source>
</evidence>
<evidence type="ECO:0000259" key="1">
    <source>
        <dbReference type="PROSITE" id="PS50097"/>
    </source>
</evidence>
<protein>
    <recommendedName>
        <fullName evidence="1">BTB domain-containing protein</fullName>
    </recommendedName>
</protein>
<organism evidence="3">
    <name type="scientific">Caenorhabditis brenneri</name>
    <name type="common">Nematode worm</name>
    <dbReference type="NCBI Taxonomy" id="135651"/>
    <lineage>
        <taxon>Eukaryota</taxon>
        <taxon>Metazoa</taxon>
        <taxon>Ecdysozoa</taxon>
        <taxon>Nematoda</taxon>
        <taxon>Chromadorea</taxon>
        <taxon>Rhabditida</taxon>
        <taxon>Rhabditina</taxon>
        <taxon>Rhabditomorpha</taxon>
        <taxon>Rhabditoidea</taxon>
        <taxon>Rhabditidae</taxon>
        <taxon>Peloderinae</taxon>
        <taxon>Caenorhabditis</taxon>
    </lineage>
</organism>
<dbReference type="Proteomes" id="UP000008068">
    <property type="component" value="Unassembled WGS sequence"/>
</dbReference>
<dbReference type="InterPro" id="IPR011333">
    <property type="entry name" value="SKP1/BTB/POZ_sf"/>
</dbReference>
<dbReference type="Pfam" id="PF00651">
    <property type="entry name" value="BTB"/>
    <property type="match status" value="1"/>
</dbReference>
<dbReference type="Gene3D" id="3.30.710.10">
    <property type="entry name" value="Potassium Channel Kv1.1, Chain A"/>
    <property type="match status" value="1"/>
</dbReference>
<dbReference type="PANTHER" id="PTHR47022">
    <property type="entry name" value="BTB AND MATH DOMAIN-CONTAINING PROTEIN 36-RELATED"/>
    <property type="match status" value="1"/>
</dbReference>
<dbReference type="InterPro" id="IPR000210">
    <property type="entry name" value="BTB/POZ_dom"/>
</dbReference>
<feature type="domain" description="BTB" evidence="1">
    <location>
        <begin position="154"/>
        <end position="221"/>
    </location>
</feature>
<reference evidence="3" key="1">
    <citation type="submission" date="2011-07" db="EMBL/GenBank/DDBJ databases">
        <authorList>
            <consortium name="Caenorhabditis brenneri Sequencing and Analysis Consortium"/>
            <person name="Wilson R.K."/>
        </authorList>
    </citation>
    <scope>NUCLEOTIDE SEQUENCE [LARGE SCALE GENOMIC DNA]</scope>
    <source>
        <strain evidence="3">PB2801</strain>
    </source>
</reference>
<dbReference type="SMART" id="SM00225">
    <property type="entry name" value="BTB"/>
    <property type="match status" value="1"/>
</dbReference>
<dbReference type="InParanoid" id="G0MVZ9"/>
<dbReference type="InterPro" id="IPR008974">
    <property type="entry name" value="TRAF-like"/>
</dbReference>